<dbReference type="EMBL" id="CAJVQC010024814">
    <property type="protein sequence ID" value="CAG8727903.1"/>
    <property type="molecule type" value="Genomic_DNA"/>
</dbReference>
<organism evidence="1 2">
    <name type="scientific">Racocetra persica</name>
    <dbReference type="NCBI Taxonomy" id="160502"/>
    <lineage>
        <taxon>Eukaryota</taxon>
        <taxon>Fungi</taxon>
        <taxon>Fungi incertae sedis</taxon>
        <taxon>Mucoromycota</taxon>
        <taxon>Glomeromycotina</taxon>
        <taxon>Glomeromycetes</taxon>
        <taxon>Diversisporales</taxon>
        <taxon>Gigasporaceae</taxon>
        <taxon>Racocetra</taxon>
    </lineage>
</organism>
<name>A0ACA9Q2S2_9GLOM</name>
<sequence length="282" mass="32394">MTLTHISRNEIPDVRLSKINYERYKSKFPGSLKQGVTFSNQSKIHGQLRNIREQESKRIIDNVSEITIDVDNDSLTETSDSVSETYTSDGLDCCELIDCSSSDNERLITNKIAKVQTAPINNSGLQPVTNNTTISNLIETINAEIFKKYNLWKNVKFFETENNALKVENYVLKSELSTLKTQYIDLEKEITNLKEKNATSNERKTFLELQGTELKNTIKTLEDTIKSFEATIKDLGNNELNLKAQHKELLRELTLLKNKNEEAENRKEQLENQISKIIEDRD</sequence>
<dbReference type="Proteomes" id="UP000789920">
    <property type="component" value="Unassembled WGS sequence"/>
</dbReference>
<proteinExistence type="predicted"/>
<comment type="caution">
    <text evidence="1">The sequence shown here is derived from an EMBL/GenBank/DDBJ whole genome shotgun (WGS) entry which is preliminary data.</text>
</comment>
<reference evidence="1" key="1">
    <citation type="submission" date="2021-06" db="EMBL/GenBank/DDBJ databases">
        <authorList>
            <person name="Kallberg Y."/>
            <person name="Tangrot J."/>
            <person name="Rosling A."/>
        </authorList>
    </citation>
    <scope>NUCLEOTIDE SEQUENCE</scope>
    <source>
        <strain evidence="1">MA461A</strain>
    </source>
</reference>
<accession>A0ACA9Q2S2</accession>
<feature type="non-terminal residue" evidence="1">
    <location>
        <position position="282"/>
    </location>
</feature>
<protein>
    <submittedName>
        <fullName evidence="1">22739_t:CDS:1</fullName>
    </submittedName>
</protein>
<evidence type="ECO:0000313" key="2">
    <source>
        <dbReference type="Proteomes" id="UP000789920"/>
    </source>
</evidence>
<evidence type="ECO:0000313" key="1">
    <source>
        <dbReference type="EMBL" id="CAG8727903.1"/>
    </source>
</evidence>
<gene>
    <name evidence="1" type="ORF">RPERSI_LOCUS11868</name>
</gene>
<keyword evidence="2" id="KW-1185">Reference proteome</keyword>